<sequence>MSAPPPSSSSSRPRTSALERFRSKREAGGAVARSLGARFGEEENVEPSSSSADLARGSRGADHHHQRPYPSSGDAAPPRSSTTDRLAALKARRSAARPSSGRVGVASAAPSPAPSRNHDDDDDDLVDASPSSSSLPSAGKPPMTPWSGGSSGSYARRYAATPGGGPLSADRPGSRAHGLTPGQPASRLQNRFAGGGGGLLHRPGSARSNLSTPSSASSHSSRRAPKPPQEPAHVALLRGSVNPKIVFGAPAKSAARGGARSKGGGGGREGGKNYDDDDATEPTTMSVTAAPEGSFAAGGGVTVTMCRPKTARSISRWFPYDPARVVLADP</sequence>
<evidence type="ECO:0000313" key="2">
    <source>
        <dbReference type="EMBL" id="EEH53032.1"/>
    </source>
</evidence>
<keyword evidence="3" id="KW-1185">Reference proteome</keyword>
<dbReference type="Proteomes" id="UP000001876">
    <property type="component" value="Unassembled WGS sequence"/>
</dbReference>
<feature type="compositionally biased region" description="Low complexity" evidence="1">
    <location>
        <begin position="248"/>
        <end position="258"/>
    </location>
</feature>
<name>C1N524_MICPC</name>
<organism evidence="3">
    <name type="scientific">Micromonas pusilla (strain CCMP1545)</name>
    <name type="common">Picoplanktonic green alga</name>
    <dbReference type="NCBI Taxonomy" id="564608"/>
    <lineage>
        <taxon>Eukaryota</taxon>
        <taxon>Viridiplantae</taxon>
        <taxon>Chlorophyta</taxon>
        <taxon>Mamiellophyceae</taxon>
        <taxon>Mamiellales</taxon>
        <taxon>Mamiellaceae</taxon>
        <taxon>Micromonas</taxon>
    </lineage>
</organism>
<feature type="compositionally biased region" description="Low complexity" evidence="1">
    <location>
        <begin position="205"/>
        <end position="219"/>
    </location>
</feature>
<accession>C1N524</accession>
<feature type="compositionally biased region" description="Low complexity" evidence="1">
    <location>
        <begin position="127"/>
        <end position="138"/>
    </location>
</feature>
<feature type="compositionally biased region" description="Low complexity" evidence="1">
    <location>
        <begin position="96"/>
        <end position="110"/>
    </location>
</feature>
<dbReference type="RefSeq" id="XP_003063093.1">
    <property type="nucleotide sequence ID" value="XM_003063047.1"/>
</dbReference>
<dbReference type="KEGG" id="mpp:MICPUCDRAFT_52772"/>
<reference evidence="2 3" key="1">
    <citation type="journal article" date="2009" name="Science">
        <title>Green evolution and dynamic adaptations revealed by genomes of the marine picoeukaryotes Micromonas.</title>
        <authorList>
            <person name="Worden A.Z."/>
            <person name="Lee J.H."/>
            <person name="Mock T."/>
            <person name="Rouze P."/>
            <person name="Simmons M.P."/>
            <person name="Aerts A.L."/>
            <person name="Allen A.E."/>
            <person name="Cuvelier M.L."/>
            <person name="Derelle E."/>
            <person name="Everett M.V."/>
            <person name="Foulon E."/>
            <person name="Grimwood J."/>
            <person name="Gundlach H."/>
            <person name="Henrissat B."/>
            <person name="Napoli C."/>
            <person name="McDonald S.M."/>
            <person name="Parker M.S."/>
            <person name="Rombauts S."/>
            <person name="Salamov A."/>
            <person name="Von Dassow P."/>
            <person name="Badger J.H."/>
            <person name="Coutinho P.M."/>
            <person name="Demir E."/>
            <person name="Dubchak I."/>
            <person name="Gentemann C."/>
            <person name="Eikrem W."/>
            <person name="Gready J.E."/>
            <person name="John U."/>
            <person name="Lanier W."/>
            <person name="Lindquist E.A."/>
            <person name="Lucas S."/>
            <person name="Mayer K.F."/>
            <person name="Moreau H."/>
            <person name="Not F."/>
            <person name="Otillar R."/>
            <person name="Panaud O."/>
            <person name="Pangilinan J."/>
            <person name="Paulsen I."/>
            <person name="Piegu B."/>
            <person name="Poliakov A."/>
            <person name="Robbens S."/>
            <person name="Schmutz J."/>
            <person name="Toulza E."/>
            <person name="Wyss T."/>
            <person name="Zelensky A."/>
            <person name="Zhou K."/>
            <person name="Armbrust E.V."/>
            <person name="Bhattacharya D."/>
            <person name="Goodenough U.W."/>
            <person name="Van de Peer Y."/>
            <person name="Grigoriev I.V."/>
        </authorList>
    </citation>
    <scope>NUCLEOTIDE SEQUENCE [LARGE SCALE GENOMIC DNA]</scope>
    <source>
        <strain evidence="2 3">CCMP1545</strain>
    </source>
</reference>
<evidence type="ECO:0000313" key="3">
    <source>
        <dbReference type="Proteomes" id="UP000001876"/>
    </source>
</evidence>
<dbReference type="EMBL" id="GG663747">
    <property type="protein sequence ID" value="EEH53032.1"/>
    <property type="molecule type" value="Genomic_DNA"/>
</dbReference>
<gene>
    <name evidence="2" type="ORF">MICPUCDRAFT_52772</name>
</gene>
<feature type="region of interest" description="Disordered" evidence="1">
    <location>
        <begin position="1"/>
        <end position="300"/>
    </location>
</feature>
<dbReference type="GeneID" id="9688533"/>
<proteinExistence type="predicted"/>
<dbReference type="AlphaFoldDB" id="C1N524"/>
<feature type="compositionally biased region" description="Basic and acidic residues" evidence="1">
    <location>
        <begin position="17"/>
        <end position="27"/>
    </location>
</feature>
<protein>
    <submittedName>
        <fullName evidence="2">Predicted protein</fullName>
    </submittedName>
</protein>
<evidence type="ECO:0000256" key="1">
    <source>
        <dbReference type="SAM" id="MobiDB-lite"/>
    </source>
</evidence>